<reference evidence="1" key="1">
    <citation type="thesis" date="2020" institute="ProQuest LLC" country="789 East Eisenhower Parkway, Ann Arbor, MI, USA">
        <title>Comparative Genomics and Chromosome Evolution.</title>
        <authorList>
            <person name="Mudd A.B."/>
        </authorList>
    </citation>
    <scope>NUCLEOTIDE SEQUENCE</scope>
    <source>
        <strain evidence="1">HN-11 Male</strain>
        <tissue evidence="1">Kidney and liver</tissue>
    </source>
</reference>
<name>A0A8J6FPX7_ELECQ</name>
<organism evidence="1 2">
    <name type="scientific">Eleutherodactylus coqui</name>
    <name type="common">Puerto Rican coqui</name>
    <dbReference type="NCBI Taxonomy" id="57060"/>
    <lineage>
        <taxon>Eukaryota</taxon>
        <taxon>Metazoa</taxon>
        <taxon>Chordata</taxon>
        <taxon>Craniata</taxon>
        <taxon>Vertebrata</taxon>
        <taxon>Euteleostomi</taxon>
        <taxon>Amphibia</taxon>
        <taxon>Batrachia</taxon>
        <taxon>Anura</taxon>
        <taxon>Neobatrachia</taxon>
        <taxon>Hyloidea</taxon>
        <taxon>Eleutherodactylidae</taxon>
        <taxon>Eleutherodactylinae</taxon>
        <taxon>Eleutherodactylus</taxon>
        <taxon>Eleutherodactylus</taxon>
    </lineage>
</organism>
<protein>
    <submittedName>
        <fullName evidence="1">Uncharacterized protein</fullName>
    </submittedName>
</protein>
<keyword evidence="2" id="KW-1185">Reference proteome</keyword>
<gene>
    <name evidence="1" type="ORF">GDO78_000398</name>
</gene>
<evidence type="ECO:0000313" key="1">
    <source>
        <dbReference type="EMBL" id="KAG9491876.1"/>
    </source>
</evidence>
<dbReference type="AlphaFoldDB" id="A0A8J6FPX7"/>
<sequence length="95" mass="11061">MTQDILALHHLPRSIMFFEKPPTFSINITNLSGLTYPNWMPSRLPQTYKRKKGIKCEKMLVLVEWVKVDLDCMASFFFNMVFHCPLAAHSKLGYP</sequence>
<accession>A0A8J6FPX7</accession>
<comment type="caution">
    <text evidence="1">The sequence shown here is derived from an EMBL/GenBank/DDBJ whole genome shotgun (WGS) entry which is preliminary data.</text>
</comment>
<dbReference type="Proteomes" id="UP000770717">
    <property type="component" value="Unassembled WGS sequence"/>
</dbReference>
<dbReference type="EMBL" id="WNTK01000001">
    <property type="protein sequence ID" value="KAG9491876.1"/>
    <property type="molecule type" value="Genomic_DNA"/>
</dbReference>
<evidence type="ECO:0000313" key="2">
    <source>
        <dbReference type="Proteomes" id="UP000770717"/>
    </source>
</evidence>
<proteinExistence type="predicted"/>